<keyword evidence="3" id="KW-1185">Reference proteome</keyword>
<evidence type="ECO:0000313" key="3">
    <source>
        <dbReference type="Proteomes" id="UP000294543"/>
    </source>
</evidence>
<evidence type="ECO:0000256" key="1">
    <source>
        <dbReference type="SAM" id="MobiDB-lite"/>
    </source>
</evidence>
<dbReference type="GO" id="GO:0003677">
    <property type="term" value="F:DNA binding"/>
    <property type="evidence" value="ECO:0007669"/>
    <property type="project" value="UniProtKB-KW"/>
</dbReference>
<dbReference type="PANTHER" id="PTHR38479">
    <property type="entry name" value="LMO0824 PROTEIN"/>
    <property type="match status" value="1"/>
</dbReference>
<dbReference type="Pfam" id="PF06224">
    <property type="entry name" value="AlkZ-like"/>
    <property type="match status" value="1"/>
</dbReference>
<feature type="region of interest" description="Disordered" evidence="1">
    <location>
        <begin position="210"/>
        <end position="245"/>
    </location>
</feature>
<dbReference type="Proteomes" id="UP000294543">
    <property type="component" value="Unassembled WGS sequence"/>
</dbReference>
<protein>
    <submittedName>
        <fullName evidence="2">Winged helix DNA-binding domain-containing protein</fullName>
    </submittedName>
</protein>
<keyword evidence="2" id="KW-0238">DNA-binding</keyword>
<dbReference type="InterPro" id="IPR009351">
    <property type="entry name" value="AlkZ-like"/>
</dbReference>
<dbReference type="PANTHER" id="PTHR38479:SF2">
    <property type="entry name" value="WINGED HELIX DNA-BINDING DOMAIN-CONTAINING PROTEIN"/>
    <property type="match status" value="1"/>
</dbReference>
<proteinExistence type="predicted"/>
<dbReference type="EMBL" id="SMKP01000011">
    <property type="protein sequence ID" value="TDD24486.1"/>
    <property type="molecule type" value="Genomic_DNA"/>
</dbReference>
<organism evidence="2 3">
    <name type="scientific">Nonomuraea diastatica</name>
    <dbReference type="NCBI Taxonomy" id="1848329"/>
    <lineage>
        <taxon>Bacteria</taxon>
        <taxon>Bacillati</taxon>
        <taxon>Actinomycetota</taxon>
        <taxon>Actinomycetes</taxon>
        <taxon>Streptosporangiales</taxon>
        <taxon>Streptosporangiaceae</taxon>
        <taxon>Nonomuraea</taxon>
    </lineage>
</organism>
<reference evidence="2 3" key="1">
    <citation type="submission" date="2019-03" db="EMBL/GenBank/DDBJ databases">
        <title>Draft genome sequences of novel Actinobacteria.</title>
        <authorList>
            <person name="Sahin N."/>
            <person name="Ay H."/>
            <person name="Saygin H."/>
        </authorList>
    </citation>
    <scope>NUCLEOTIDE SEQUENCE [LARGE SCALE GENOMIC DNA]</scope>
    <source>
        <strain evidence="2 3">KC712</strain>
    </source>
</reference>
<accession>A0A4R4X2N3</accession>
<gene>
    <name evidence="2" type="ORF">E1294_05885</name>
</gene>
<dbReference type="OrthoDB" id="9148135at2"/>
<evidence type="ECO:0000313" key="2">
    <source>
        <dbReference type="EMBL" id="TDD24486.1"/>
    </source>
</evidence>
<name>A0A4R4X2N3_9ACTN</name>
<comment type="caution">
    <text evidence="2">The sequence shown here is derived from an EMBL/GenBank/DDBJ whole genome shotgun (WGS) entry which is preliminary data.</text>
</comment>
<dbReference type="RefSeq" id="WP_132505340.1">
    <property type="nucleotide sequence ID" value="NZ_SMKP01000011.1"/>
</dbReference>
<sequence>MVIELTWPQVSARRLERSGLGGSVEAAVPAATPGAIAAATPAAIAGAMCGVHAQVMSAAEASIGLRLDGVTRAHVREALWTGRSLVKTYGPRGTVHLLPARDLPRWVGAMSSLPPAHDATPASWRMTAEQTELVVAAVREALAGAELTIDELSEAVVAATGPWAGDLVMPAFQGWWPRWRQALALAAHRGAFVFGAGRGRKVTYTVAPVTQSDHGTPAHRDGAADHPTPAARDGDPRHAGPAGADGAAGAAWLAGRYLAAYGPATPEQFARWACGPTRWAVEAFAAVEREEVMFAGKPAWVLAGDTETPAEPPRGVRLLPYFDAYVVAGRPRELLYAGAAASRALSGGQAGNFPVLLVDGVVGGVWHQRRSGRRIDITVEPLRDLSRAHLRELDEQVERVGVVMEGRPSLAIDTVTVGAHA</sequence>
<dbReference type="AlphaFoldDB" id="A0A4R4X2N3"/>